<dbReference type="OrthoDB" id="19394at2759"/>
<evidence type="ECO:0000313" key="7">
    <source>
        <dbReference type="Proteomes" id="UP000054166"/>
    </source>
</evidence>
<sequence>MCGSKSLLFSPQLKDAANWKLFKEEYFPDECRDQFIYCGKKVIIEYQKHDDYEESMKWLLQFVEEYAQHGCKIGEHSKDSHTALTSILPVPSSTRRVHVVWSKDIIFDAANNLIDDANKQVTIEAYNYINFSPNSAISNTEHHHGFTLTFGQMQADMRDVAIYFRKTMIKISDSGLGDVVFGGEGLSTINLVKNQIQKVIKSSITTGMEYIDRQLVNIMDRMASAKAAEGVCPEFMDVHTHQHNARPLPNASLICAPTPESAKTRTGFNGQQYVLTFSDEFEIDGGTFFSGDLWYPNQVITRT</sequence>
<dbReference type="PANTHER" id="PTHR31138:SF1">
    <property type="entry name" value="PDZ DOMAIN-CONTAINING PROTEIN"/>
    <property type="match status" value="1"/>
</dbReference>
<evidence type="ECO:0000256" key="4">
    <source>
        <dbReference type="ARBA" id="ARBA00023316"/>
    </source>
</evidence>
<dbReference type="Pfam" id="PF03935">
    <property type="entry name" value="SKN1_KRE6_Sbg1"/>
    <property type="match status" value="1"/>
</dbReference>
<feature type="domain" description="HAM1-like N-terminal" evidence="5">
    <location>
        <begin position="20"/>
        <end position="123"/>
    </location>
</feature>
<name>A0A0C3F0H4_PILCF</name>
<dbReference type="AlphaFoldDB" id="A0A0C3F0H4"/>
<dbReference type="PANTHER" id="PTHR31138">
    <property type="entry name" value="CHROMOSOME 19, WHOLE GENOME SHOTGUN SEQUENCE"/>
    <property type="match status" value="1"/>
</dbReference>
<dbReference type="Proteomes" id="UP000054166">
    <property type="component" value="Unassembled WGS sequence"/>
</dbReference>
<evidence type="ECO:0000256" key="1">
    <source>
        <dbReference type="ARBA" id="ARBA00004370"/>
    </source>
</evidence>
<reference evidence="6 7" key="1">
    <citation type="submission" date="2014-04" db="EMBL/GenBank/DDBJ databases">
        <authorList>
            <consortium name="DOE Joint Genome Institute"/>
            <person name="Kuo A."/>
            <person name="Tarkka M."/>
            <person name="Buscot F."/>
            <person name="Kohler A."/>
            <person name="Nagy L.G."/>
            <person name="Floudas D."/>
            <person name="Copeland A."/>
            <person name="Barry K.W."/>
            <person name="Cichocki N."/>
            <person name="Veneault-Fourrey C."/>
            <person name="LaButti K."/>
            <person name="Lindquist E.A."/>
            <person name="Lipzen A."/>
            <person name="Lundell T."/>
            <person name="Morin E."/>
            <person name="Murat C."/>
            <person name="Sun H."/>
            <person name="Tunlid A."/>
            <person name="Henrissat B."/>
            <person name="Grigoriev I.V."/>
            <person name="Hibbett D.S."/>
            <person name="Martin F."/>
            <person name="Nordberg H.P."/>
            <person name="Cantor M.N."/>
            <person name="Hua S.X."/>
        </authorList>
    </citation>
    <scope>NUCLEOTIDE SEQUENCE [LARGE SCALE GENOMIC DNA]</scope>
    <source>
        <strain evidence="6 7">F 1598</strain>
    </source>
</reference>
<dbReference type="HOGENOM" id="CLU_918649_0_0_1"/>
<accession>A0A0C3F0H4</accession>
<evidence type="ECO:0000313" key="6">
    <source>
        <dbReference type="EMBL" id="KIM78295.1"/>
    </source>
</evidence>
<gene>
    <name evidence="6" type="ORF">PILCRDRAFT_11286</name>
</gene>
<keyword evidence="2" id="KW-0472">Membrane</keyword>
<dbReference type="GO" id="GO:0016020">
    <property type="term" value="C:membrane"/>
    <property type="evidence" value="ECO:0007669"/>
    <property type="project" value="UniProtKB-SubCell"/>
</dbReference>
<comment type="subcellular location">
    <subcellularLocation>
        <location evidence="1">Membrane</location>
    </subcellularLocation>
</comment>
<dbReference type="STRING" id="765440.A0A0C3F0H4"/>
<keyword evidence="7" id="KW-1185">Reference proteome</keyword>
<dbReference type="InParanoid" id="A0A0C3F0H4"/>
<dbReference type="InterPro" id="IPR045967">
    <property type="entry name" value="HAM1-like_N"/>
</dbReference>
<organism evidence="6 7">
    <name type="scientific">Piloderma croceum (strain F 1598)</name>
    <dbReference type="NCBI Taxonomy" id="765440"/>
    <lineage>
        <taxon>Eukaryota</taxon>
        <taxon>Fungi</taxon>
        <taxon>Dikarya</taxon>
        <taxon>Basidiomycota</taxon>
        <taxon>Agaricomycotina</taxon>
        <taxon>Agaricomycetes</taxon>
        <taxon>Agaricomycetidae</taxon>
        <taxon>Atheliales</taxon>
        <taxon>Atheliaceae</taxon>
        <taxon>Piloderma</taxon>
    </lineage>
</organism>
<protein>
    <recommendedName>
        <fullName evidence="5">HAM1-like N-terminal domain-containing protein</fullName>
    </recommendedName>
</protein>
<proteinExistence type="predicted"/>
<evidence type="ECO:0000256" key="2">
    <source>
        <dbReference type="ARBA" id="ARBA00023136"/>
    </source>
</evidence>
<reference evidence="7" key="2">
    <citation type="submission" date="2015-01" db="EMBL/GenBank/DDBJ databases">
        <title>Evolutionary Origins and Diversification of the Mycorrhizal Mutualists.</title>
        <authorList>
            <consortium name="DOE Joint Genome Institute"/>
            <consortium name="Mycorrhizal Genomics Consortium"/>
            <person name="Kohler A."/>
            <person name="Kuo A."/>
            <person name="Nagy L.G."/>
            <person name="Floudas D."/>
            <person name="Copeland A."/>
            <person name="Barry K.W."/>
            <person name="Cichocki N."/>
            <person name="Veneault-Fourrey C."/>
            <person name="LaButti K."/>
            <person name="Lindquist E.A."/>
            <person name="Lipzen A."/>
            <person name="Lundell T."/>
            <person name="Morin E."/>
            <person name="Murat C."/>
            <person name="Riley R."/>
            <person name="Ohm R."/>
            <person name="Sun H."/>
            <person name="Tunlid A."/>
            <person name="Henrissat B."/>
            <person name="Grigoriev I.V."/>
            <person name="Hibbett D.S."/>
            <person name="Martin F."/>
        </authorList>
    </citation>
    <scope>NUCLEOTIDE SEQUENCE [LARGE SCALE GENOMIC DNA]</scope>
    <source>
        <strain evidence="7">F 1598</strain>
    </source>
</reference>
<dbReference type="InterPro" id="IPR005629">
    <property type="entry name" value="Skn1/Kre6/Sbg1"/>
</dbReference>
<dbReference type="Pfam" id="PF19343">
    <property type="entry name" value="HAM1_N"/>
    <property type="match status" value="1"/>
</dbReference>
<keyword evidence="3" id="KW-0325">Glycoprotein</keyword>
<evidence type="ECO:0000256" key="3">
    <source>
        <dbReference type="ARBA" id="ARBA00023180"/>
    </source>
</evidence>
<evidence type="ECO:0000259" key="5">
    <source>
        <dbReference type="Pfam" id="PF19343"/>
    </source>
</evidence>
<keyword evidence="4" id="KW-0961">Cell wall biogenesis/degradation</keyword>
<dbReference type="EMBL" id="KN833017">
    <property type="protein sequence ID" value="KIM78295.1"/>
    <property type="molecule type" value="Genomic_DNA"/>
</dbReference>